<organism evidence="1 2">
    <name type="scientific">Maribacter orientalis</name>
    <dbReference type="NCBI Taxonomy" id="228957"/>
    <lineage>
        <taxon>Bacteria</taxon>
        <taxon>Pseudomonadati</taxon>
        <taxon>Bacteroidota</taxon>
        <taxon>Flavobacteriia</taxon>
        <taxon>Flavobacteriales</taxon>
        <taxon>Flavobacteriaceae</taxon>
        <taxon>Maribacter</taxon>
    </lineage>
</organism>
<dbReference type="STRING" id="228957.SAMN04488008_101692"/>
<reference evidence="2" key="1">
    <citation type="submission" date="2016-10" db="EMBL/GenBank/DDBJ databases">
        <authorList>
            <person name="Varghese N."/>
            <person name="Submissions S."/>
        </authorList>
    </citation>
    <scope>NUCLEOTIDE SEQUENCE [LARGE SCALE GENOMIC DNA]</scope>
    <source>
        <strain evidence="2">DSM 16471</strain>
    </source>
</reference>
<dbReference type="AlphaFoldDB" id="A0A1H7HXT6"/>
<protein>
    <submittedName>
        <fullName evidence="1">Uncharacterized protein</fullName>
    </submittedName>
</protein>
<accession>A0A1H7HXT6</accession>
<sequence>MDILPLLLKTLHYAIIMNGLAIWRYKKTTWLIFFINRIHYPFYR</sequence>
<evidence type="ECO:0000313" key="2">
    <source>
        <dbReference type="Proteomes" id="UP000198990"/>
    </source>
</evidence>
<gene>
    <name evidence="1" type="ORF">SAMN04488008_101692</name>
</gene>
<name>A0A1H7HXT6_9FLAO</name>
<evidence type="ECO:0000313" key="1">
    <source>
        <dbReference type="EMBL" id="SEK55069.1"/>
    </source>
</evidence>
<keyword evidence="2" id="KW-1185">Reference proteome</keyword>
<proteinExistence type="predicted"/>
<dbReference type="Proteomes" id="UP000198990">
    <property type="component" value="Unassembled WGS sequence"/>
</dbReference>
<dbReference type="EMBL" id="FNZN01000001">
    <property type="protein sequence ID" value="SEK55069.1"/>
    <property type="molecule type" value="Genomic_DNA"/>
</dbReference>